<keyword evidence="2" id="KW-0812">Transmembrane</keyword>
<sequence length="162" mass="18468">METLNFVELLSYGAIGLGCILAILAYLLLREEQRQSKPRKPILNSIYVFMGFSLALSVFGFGTEVWKDSNKVMELQGEISMREETIESLRDEAKELTRKLAEVEQNLSSFRVVLYALMEQKEGKVARLKELQPDSRSYSDLVSEIQTDLARIDDGIRDAIKE</sequence>
<keyword evidence="2" id="KW-0472">Membrane</keyword>
<gene>
    <name evidence="3" type="ORF">SAMN04488129_13015</name>
</gene>
<protein>
    <submittedName>
        <fullName evidence="3">Uncharacterized protein</fullName>
    </submittedName>
</protein>
<feature type="transmembrane region" description="Helical" evidence="2">
    <location>
        <begin position="12"/>
        <end position="29"/>
    </location>
</feature>
<name>A0A1H7W8J4_9GAMM</name>
<dbReference type="Proteomes" id="UP000198807">
    <property type="component" value="Unassembled WGS sequence"/>
</dbReference>
<organism evidence="3 4">
    <name type="scientific">Halomonas daqiaonensis</name>
    <dbReference type="NCBI Taxonomy" id="650850"/>
    <lineage>
        <taxon>Bacteria</taxon>
        <taxon>Pseudomonadati</taxon>
        <taxon>Pseudomonadota</taxon>
        <taxon>Gammaproteobacteria</taxon>
        <taxon>Oceanospirillales</taxon>
        <taxon>Halomonadaceae</taxon>
        <taxon>Halomonas</taxon>
    </lineage>
</organism>
<dbReference type="RefSeq" id="WP_089715859.1">
    <property type="nucleotide sequence ID" value="NZ_FOBC01000030.1"/>
</dbReference>
<dbReference type="AlphaFoldDB" id="A0A1H7W8J4"/>
<dbReference type="OrthoDB" id="9831591at2"/>
<keyword evidence="2" id="KW-1133">Transmembrane helix</keyword>
<keyword evidence="1" id="KW-0175">Coiled coil</keyword>
<reference evidence="4" key="1">
    <citation type="submission" date="2016-10" db="EMBL/GenBank/DDBJ databases">
        <authorList>
            <person name="Varghese N."/>
            <person name="Submissions S."/>
        </authorList>
    </citation>
    <scope>NUCLEOTIDE SEQUENCE [LARGE SCALE GENOMIC DNA]</scope>
    <source>
        <strain evidence="4">CGMCC 1.9150</strain>
    </source>
</reference>
<evidence type="ECO:0000256" key="1">
    <source>
        <dbReference type="SAM" id="Coils"/>
    </source>
</evidence>
<dbReference type="EMBL" id="FOBC01000030">
    <property type="protein sequence ID" value="SEM17409.1"/>
    <property type="molecule type" value="Genomic_DNA"/>
</dbReference>
<feature type="transmembrane region" description="Helical" evidence="2">
    <location>
        <begin position="41"/>
        <end position="62"/>
    </location>
</feature>
<proteinExistence type="predicted"/>
<feature type="coiled-coil region" evidence="1">
    <location>
        <begin position="72"/>
        <end position="113"/>
    </location>
</feature>
<evidence type="ECO:0000313" key="3">
    <source>
        <dbReference type="EMBL" id="SEM17409.1"/>
    </source>
</evidence>
<keyword evidence="4" id="KW-1185">Reference proteome</keyword>
<evidence type="ECO:0000256" key="2">
    <source>
        <dbReference type="SAM" id="Phobius"/>
    </source>
</evidence>
<accession>A0A1H7W8J4</accession>
<evidence type="ECO:0000313" key="4">
    <source>
        <dbReference type="Proteomes" id="UP000198807"/>
    </source>
</evidence>